<dbReference type="PROSITE" id="PS51782">
    <property type="entry name" value="LYSM"/>
    <property type="match status" value="2"/>
</dbReference>
<dbReference type="InterPro" id="IPR036779">
    <property type="entry name" value="LysM_dom_sf"/>
</dbReference>
<evidence type="ECO:0000313" key="2">
    <source>
        <dbReference type="EMBL" id="KAF2221721.1"/>
    </source>
</evidence>
<dbReference type="InterPro" id="IPR023346">
    <property type="entry name" value="Lysozyme-like_dom_sf"/>
</dbReference>
<dbReference type="SUPFAM" id="SSF53955">
    <property type="entry name" value="Lysozyme-like"/>
    <property type="match status" value="1"/>
</dbReference>
<dbReference type="EMBL" id="ML992509">
    <property type="protein sequence ID" value="KAF2221721.1"/>
    <property type="molecule type" value="Genomic_DNA"/>
</dbReference>
<feature type="domain" description="LysM" evidence="1">
    <location>
        <begin position="58"/>
        <end position="102"/>
    </location>
</feature>
<dbReference type="PANTHER" id="PTHR33734">
    <property type="entry name" value="LYSM DOMAIN-CONTAINING GPI-ANCHORED PROTEIN 2"/>
    <property type="match status" value="1"/>
</dbReference>
<dbReference type="SMART" id="SM00257">
    <property type="entry name" value="LysM"/>
    <property type="match status" value="2"/>
</dbReference>
<dbReference type="Gene3D" id="3.10.350.10">
    <property type="entry name" value="LysM domain"/>
    <property type="match status" value="2"/>
</dbReference>
<keyword evidence="3" id="KW-1185">Reference proteome</keyword>
<reference evidence="3" key="1">
    <citation type="journal article" date="2020" name="Stud. Mycol.">
        <title>101 Dothideomycetes genomes: A test case for predicting lifestyles and emergence of pathogens.</title>
        <authorList>
            <person name="Haridas S."/>
            <person name="Albert R."/>
            <person name="Binder M."/>
            <person name="Bloem J."/>
            <person name="LaButti K."/>
            <person name="Salamov A."/>
            <person name="Andreopoulos B."/>
            <person name="Baker S."/>
            <person name="Barry K."/>
            <person name="Bills G."/>
            <person name="Bluhm B."/>
            <person name="Cannon C."/>
            <person name="Castanera R."/>
            <person name="Culley D."/>
            <person name="Daum C."/>
            <person name="Ezra D."/>
            <person name="Gonzalez J."/>
            <person name="Henrissat B."/>
            <person name="Kuo A."/>
            <person name="Liang C."/>
            <person name="Lipzen A."/>
            <person name="Lutzoni F."/>
            <person name="Magnuson J."/>
            <person name="Mondo S."/>
            <person name="Nolan M."/>
            <person name="Ohm R."/>
            <person name="Pangilinan J."/>
            <person name="Park H.-J."/>
            <person name="Ramirez L."/>
            <person name="Alfaro M."/>
            <person name="Sun H."/>
            <person name="Tritt A."/>
            <person name="Yoshinaga Y."/>
            <person name="Zwiers L.-H."/>
            <person name="Turgeon B."/>
            <person name="Goodwin S."/>
            <person name="Spatafora J."/>
            <person name="Crous P."/>
            <person name="Grigoriev I."/>
        </authorList>
    </citation>
    <scope>NUCLEOTIDE SEQUENCE [LARGE SCALE GENOMIC DNA]</scope>
    <source>
        <strain evidence="3">CECT 20119</strain>
    </source>
</reference>
<dbReference type="AlphaFoldDB" id="A0A6A6G7I0"/>
<dbReference type="Pfam" id="PF01476">
    <property type="entry name" value="LysM"/>
    <property type="match status" value="2"/>
</dbReference>
<name>A0A6A6G7I0_9PEZI</name>
<dbReference type="OrthoDB" id="1193027at2759"/>
<sequence length="298" mass="31400">MPQYKIKAGDTFDKIAKAHNIPLQSLLSANPGVNPSTLQVGQTINLPGASGAPAPAVTKYQIKAGDTLDKIAKSNSISLQALLAANKGINPSALQIGQTISIPKGPAPSGSGGAKGPQSIGGGYVNYTGGASSFPDPSRWAPYDVLVKQNERLIRLNASADETGMIIKAINQVSKESGVDARCILCTVVQESGGNPRVVATNNGVHNPGLMQSHNGVGFDAKDPWGSILQMIRDGTTGTESGDGLKHLRAKYGNWYEAFRGYNSGSVDRGDLNDAMGATQWYVRDMANRLMGHVWPNM</sequence>
<dbReference type="SUPFAM" id="SSF54106">
    <property type="entry name" value="LysM domain"/>
    <property type="match status" value="2"/>
</dbReference>
<proteinExistence type="predicted"/>
<dbReference type="Gene3D" id="1.10.530.10">
    <property type="match status" value="1"/>
</dbReference>
<organism evidence="2 3">
    <name type="scientific">Elsinoe ampelina</name>
    <dbReference type="NCBI Taxonomy" id="302913"/>
    <lineage>
        <taxon>Eukaryota</taxon>
        <taxon>Fungi</taxon>
        <taxon>Dikarya</taxon>
        <taxon>Ascomycota</taxon>
        <taxon>Pezizomycotina</taxon>
        <taxon>Dothideomycetes</taxon>
        <taxon>Dothideomycetidae</taxon>
        <taxon>Myriangiales</taxon>
        <taxon>Elsinoaceae</taxon>
        <taxon>Elsinoe</taxon>
    </lineage>
</organism>
<dbReference type="Proteomes" id="UP000799538">
    <property type="component" value="Unassembled WGS sequence"/>
</dbReference>
<dbReference type="InterPro" id="IPR018392">
    <property type="entry name" value="LysM"/>
</dbReference>
<evidence type="ECO:0000259" key="1">
    <source>
        <dbReference type="PROSITE" id="PS51782"/>
    </source>
</evidence>
<dbReference type="PANTHER" id="PTHR33734:SF22">
    <property type="entry name" value="MEMBRANE-BOUND LYTIC MUREIN TRANSGLYCOSYLASE D"/>
    <property type="match status" value="1"/>
</dbReference>
<gene>
    <name evidence="2" type="ORF">BDZ85DRAFT_264287</name>
</gene>
<feature type="domain" description="LysM" evidence="1">
    <location>
        <begin position="2"/>
        <end position="46"/>
    </location>
</feature>
<dbReference type="InterPro" id="IPR008258">
    <property type="entry name" value="Transglycosylase_SLT_dom_1"/>
</dbReference>
<dbReference type="Pfam" id="PF01464">
    <property type="entry name" value="SLT"/>
    <property type="match status" value="1"/>
</dbReference>
<dbReference type="CDD" id="cd00118">
    <property type="entry name" value="LysM"/>
    <property type="match status" value="2"/>
</dbReference>
<protein>
    <recommendedName>
        <fullName evidence="1">LysM domain-containing protein</fullName>
    </recommendedName>
</protein>
<evidence type="ECO:0000313" key="3">
    <source>
        <dbReference type="Proteomes" id="UP000799538"/>
    </source>
</evidence>
<dbReference type="GO" id="GO:0008932">
    <property type="term" value="F:lytic endotransglycosylase activity"/>
    <property type="evidence" value="ECO:0007669"/>
    <property type="project" value="TreeGrafter"/>
</dbReference>
<accession>A0A6A6G7I0</accession>